<name>A0A9P7AWD8_9HELO</name>
<evidence type="ECO:0000256" key="1">
    <source>
        <dbReference type="SAM" id="SignalP"/>
    </source>
</evidence>
<keyword evidence="3" id="KW-1185">Reference proteome</keyword>
<comment type="caution">
    <text evidence="2">The sequence shown here is derived from an EMBL/GenBank/DDBJ whole genome shotgun (WGS) entry which is preliminary data.</text>
</comment>
<dbReference type="OrthoDB" id="3429372at2759"/>
<dbReference type="Proteomes" id="UP000785200">
    <property type="component" value="Unassembled WGS sequence"/>
</dbReference>
<evidence type="ECO:0000313" key="3">
    <source>
        <dbReference type="Proteomes" id="UP000785200"/>
    </source>
</evidence>
<dbReference type="AlphaFoldDB" id="A0A9P7AWD8"/>
<feature type="chain" id="PRO_5040345815" evidence="1">
    <location>
        <begin position="17"/>
        <end position="186"/>
    </location>
</feature>
<evidence type="ECO:0000313" key="2">
    <source>
        <dbReference type="EMBL" id="KAG0648327.1"/>
    </source>
</evidence>
<organism evidence="2 3">
    <name type="scientific">Hyphodiscus hymeniophilus</name>
    <dbReference type="NCBI Taxonomy" id="353542"/>
    <lineage>
        <taxon>Eukaryota</taxon>
        <taxon>Fungi</taxon>
        <taxon>Dikarya</taxon>
        <taxon>Ascomycota</taxon>
        <taxon>Pezizomycotina</taxon>
        <taxon>Leotiomycetes</taxon>
        <taxon>Helotiales</taxon>
        <taxon>Hyphodiscaceae</taxon>
        <taxon>Hyphodiscus</taxon>
    </lineage>
</organism>
<dbReference type="EMBL" id="VNKQ01000010">
    <property type="protein sequence ID" value="KAG0648327.1"/>
    <property type="molecule type" value="Genomic_DNA"/>
</dbReference>
<reference evidence="2" key="1">
    <citation type="submission" date="2019-07" db="EMBL/GenBank/DDBJ databases">
        <title>Hyphodiscus hymeniophilus genome sequencing and assembly.</title>
        <authorList>
            <person name="Kramer G."/>
            <person name="Nodwell J."/>
        </authorList>
    </citation>
    <scope>NUCLEOTIDE SEQUENCE</scope>
    <source>
        <strain evidence="2">ATCC 34498</strain>
    </source>
</reference>
<feature type="signal peptide" evidence="1">
    <location>
        <begin position="1"/>
        <end position="16"/>
    </location>
</feature>
<proteinExistence type="predicted"/>
<gene>
    <name evidence="2" type="ORF">D0Z07_5534</name>
</gene>
<keyword evidence="1" id="KW-0732">Signal</keyword>
<sequence>MKSIFTVPFLFSLTLASKPYLDPSIPIYLGEIFRPPTLTIIAWLPTTIINDLDWCMKATEAGPEKPFSLSGVDGLQIRDYFTEHAYLTREGKRFAECFITPESVMMGSCQAAKNGDWEGGHKYTGPGVRKWTCWINGRQWNRNVTDGRRTEVDGQLTSEYKPTGVGMRAATGSAILGTFTPVVTGS</sequence>
<protein>
    <submittedName>
        <fullName evidence="2">Uncharacterized protein</fullName>
    </submittedName>
</protein>
<accession>A0A9P7AWD8</accession>